<reference evidence="3 4" key="1">
    <citation type="submission" date="2023-10" db="EMBL/GenBank/DDBJ databases">
        <title>Roseovarius strain S88 nov., isolated from a marine algae.</title>
        <authorList>
            <person name="Lee M.W."/>
            <person name="Lee J.K."/>
            <person name="Kim J.M."/>
            <person name="Choi D.G."/>
            <person name="Baek J.H."/>
            <person name="Bayburt H."/>
            <person name="Jung J.J."/>
            <person name="Han D.M."/>
            <person name="Jeon C.O."/>
        </authorList>
    </citation>
    <scope>NUCLEOTIDE SEQUENCE [LARGE SCALE GENOMIC DNA]</scope>
    <source>
        <strain evidence="3 4">S88</strain>
    </source>
</reference>
<dbReference type="GO" id="GO:0016491">
    <property type="term" value="F:oxidoreductase activity"/>
    <property type="evidence" value="ECO:0007669"/>
    <property type="project" value="UniProtKB-KW"/>
</dbReference>
<dbReference type="InterPro" id="IPR036188">
    <property type="entry name" value="FAD/NAD-bd_sf"/>
</dbReference>
<dbReference type="PANTHER" id="PTHR13847">
    <property type="entry name" value="SARCOSINE DEHYDROGENASE-RELATED"/>
    <property type="match status" value="1"/>
</dbReference>
<accession>A0ABZ2HN96</accession>
<dbReference type="RefSeq" id="WP_338550949.1">
    <property type="nucleotide sequence ID" value="NZ_CP146069.1"/>
</dbReference>
<dbReference type="EMBL" id="CP146069">
    <property type="protein sequence ID" value="WWR48126.1"/>
    <property type="molecule type" value="Genomic_DNA"/>
</dbReference>
<dbReference type="Gene3D" id="3.30.9.10">
    <property type="entry name" value="D-Amino Acid Oxidase, subunit A, domain 2"/>
    <property type="match status" value="1"/>
</dbReference>
<protein>
    <submittedName>
        <fullName evidence="3">FAD-binding oxidoreductase</fullName>
        <ecNumber evidence="3">1.-.-.-</ecNumber>
    </submittedName>
</protein>
<feature type="domain" description="FAD dependent oxidoreductase" evidence="2">
    <location>
        <begin position="36"/>
        <end position="387"/>
    </location>
</feature>
<keyword evidence="1 3" id="KW-0560">Oxidoreductase</keyword>
<dbReference type="EC" id="1.-.-.-" evidence="3"/>
<organism evidence="3 4">
    <name type="scientific">Roseovarius phycicola</name>
    <dbReference type="NCBI Taxonomy" id="3080976"/>
    <lineage>
        <taxon>Bacteria</taxon>
        <taxon>Pseudomonadati</taxon>
        <taxon>Pseudomonadota</taxon>
        <taxon>Alphaproteobacteria</taxon>
        <taxon>Rhodobacterales</taxon>
        <taxon>Roseobacteraceae</taxon>
        <taxon>Roseovarius</taxon>
    </lineage>
</organism>
<dbReference type="Pfam" id="PF01266">
    <property type="entry name" value="DAO"/>
    <property type="match status" value="1"/>
</dbReference>
<sequence>MAKQTDFKGSAPLGRPYWWEETEPKATDDDLPDTADVLIVGAGYTGLSAAIAAHDSGARVVVVEAGIPGEGASSRNGGMVGAHPRLSWDKLASSFGRDVADGVFAEASSALAWALVFIEDESIACDFQQTGRIQLAWTGSHYASQQRLAQSVSAKSKVEVALVPPENLAREIETGCYQGGLLFPEHGGLHPAKYHAGMLAAVQRRNIPVVSRARVERLERDGTRQCAYTSKGQITADKLVLATNGYTTRPFRWHVSRVFPLPSFLIATEELPANLIGHLAPGRRMMVETRARHSYFRVSPDGKRILFGGRSAMRDIPLDLAAERLRQTMVEVWPELEGTRLTHAWTGNTGFSFAHMPHVGEQDGVCFAMGYSGSGTVMAPYLGAKVGYLAVGDARAETAYQHTRFSRHFLHPFDKPHFLKAADVWYRQWVDRWENWQARS</sequence>
<evidence type="ECO:0000313" key="4">
    <source>
        <dbReference type="Proteomes" id="UP001364156"/>
    </source>
</evidence>
<keyword evidence="4" id="KW-1185">Reference proteome</keyword>
<evidence type="ECO:0000313" key="3">
    <source>
        <dbReference type="EMBL" id="WWR48126.1"/>
    </source>
</evidence>
<dbReference type="Proteomes" id="UP001364156">
    <property type="component" value="Chromosome"/>
</dbReference>
<gene>
    <name evidence="3" type="ORF">RZ517_08140</name>
</gene>
<name>A0ABZ2HN96_9RHOB</name>
<dbReference type="SUPFAM" id="SSF51905">
    <property type="entry name" value="FAD/NAD(P)-binding domain"/>
    <property type="match status" value="1"/>
</dbReference>
<proteinExistence type="predicted"/>
<dbReference type="InterPro" id="IPR006076">
    <property type="entry name" value="FAD-dep_OxRdtase"/>
</dbReference>
<dbReference type="PANTHER" id="PTHR13847:SF281">
    <property type="entry name" value="FAD DEPENDENT OXIDOREDUCTASE DOMAIN-CONTAINING PROTEIN"/>
    <property type="match status" value="1"/>
</dbReference>
<evidence type="ECO:0000256" key="1">
    <source>
        <dbReference type="ARBA" id="ARBA00023002"/>
    </source>
</evidence>
<dbReference type="Gene3D" id="3.50.50.60">
    <property type="entry name" value="FAD/NAD(P)-binding domain"/>
    <property type="match status" value="1"/>
</dbReference>
<evidence type="ECO:0000259" key="2">
    <source>
        <dbReference type="Pfam" id="PF01266"/>
    </source>
</evidence>